<evidence type="ECO:0000313" key="7">
    <source>
        <dbReference type="EMBL" id="KAK4304617.1"/>
    </source>
</evidence>
<protein>
    <recommendedName>
        <fullName evidence="6">IFT80/172/WDR35 TPR domain-containing protein</fullName>
    </recommendedName>
</protein>
<dbReference type="GO" id="GO:0030992">
    <property type="term" value="C:intraciliary transport particle B"/>
    <property type="evidence" value="ECO:0007669"/>
    <property type="project" value="TreeGrafter"/>
</dbReference>
<dbReference type="InterPro" id="IPR056157">
    <property type="entry name" value="TPR_IFT80_172_dom"/>
</dbReference>
<evidence type="ECO:0000256" key="3">
    <source>
        <dbReference type="ARBA" id="ARBA00022737"/>
    </source>
</evidence>
<name>A0AAE1PBY1_9EUCA</name>
<keyword evidence="5" id="KW-0966">Cell projection</keyword>
<evidence type="ECO:0000313" key="9">
    <source>
        <dbReference type="Proteomes" id="UP001292094"/>
    </source>
</evidence>
<dbReference type="PANTHER" id="PTHR15722">
    <property type="entry name" value="IFT140/172-RELATED"/>
    <property type="match status" value="1"/>
</dbReference>
<keyword evidence="3" id="KW-0677">Repeat</keyword>
<evidence type="ECO:0000256" key="5">
    <source>
        <dbReference type="ARBA" id="ARBA00023273"/>
    </source>
</evidence>
<reference evidence="7" key="1">
    <citation type="submission" date="2023-11" db="EMBL/GenBank/DDBJ databases">
        <title>Genome assemblies of two species of porcelain crab, Petrolisthes cinctipes and Petrolisthes manimaculis (Anomura: Porcellanidae).</title>
        <authorList>
            <person name="Angst P."/>
        </authorList>
    </citation>
    <scope>NUCLEOTIDE SEQUENCE</scope>
    <source>
        <strain evidence="7">PB745_02</strain>
        <tissue evidence="7">Gill</tissue>
    </source>
</reference>
<organism evidence="7 9">
    <name type="scientific">Petrolisthes manimaculis</name>
    <dbReference type="NCBI Taxonomy" id="1843537"/>
    <lineage>
        <taxon>Eukaryota</taxon>
        <taxon>Metazoa</taxon>
        <taxon>Ecdysozoa</taxon>
        <taxon>Arthropoda</taxon>
        <taxon>Crustacea</taxon>
        <taxon>Multicrustacea</taxon>
        <taxon>Malacostraca</taxon>
        <taxon>Eumalacostraca</taxon>
        <taxon>Eucarida</taxon>
        <taxon>Decapoda</taxon>
        <taxon>Pleocyemata</taxon>
        <taxon>Anomura</taxon>
        <taxon>Galatheoidea</taxon>
        <taxon>Porcellanidae</taxon>
        <taxon>Petrolisthes</taxon>
    </lineage>
</organism>
<keyword evidence="2" id="KW-0853">WD repeat</keyword>
<evidence type="ECO:0000256" key="2">
    <source>
        <dbReference type="ARBA" id="ARBA00022574"/>
    </source>
</evidence>
<comment type="caution">
    <text evidence="7">The sequence shown here is derived from an EMBL/GenBank/DDBJ whole genome shotgun (WGS) entry which is preliminary data.</text>
</comment>
<evidence type="ECO:0000256" key="1">
    <source>
        <dbReference type="ARBA" id="ARBA00004138"/>
    </source>
</evidence>
<sequence length="174" mass="19859">MVDVERADGRTEVIVQDGVQELSYALDEGLIEFGTAIDDGDFLRAMNYLETLPLTAEAETMWRTLARLTLEGRHLYIAERCFAALGDVSKVRYLQGINEIRQKIQEKQVSALRCSSEDGIQHYEARARLAILDKQFKTAEGIYLDYNNLDAAMEMYQNLHKWDEGNADSHDFGF</sequence>
<evidence type="ECO:0000259" key="6">
    <source>
        <dbReference type="Pfam" id="PF23387"/>
    </source>
</evidence>
<dbReference type="EMBL" id="JAWZYT010002409">
    <property type="protein sequence ID" value="KAK4304617.1"/>
    <property type="molecule type" value="Genomic_DNA"/>
</dbReference>
<keyword evidence="9" id="KW-1185">Reference proteome</keyword>
<accession>A0AAE1PBY1</accession>
<proteinExistence type="predicted"/>
<dbReference type="GO" id="GO:0005930">
    <property type="term" value="C:axoneme"/>
    <property type="evidence" value="ECO:0007669"/>
    <property type="project" value="TreeGrafter"/>
</dbReference>
<gene>
    <name evidence="8" type="ORF">Pmani_022264</name>
    <name evidence="7" type="ORF">Pmani_023494</name>
</gene>
<comment type="subcellular location">
    <subcellularLocation>
        <location evidence="1">Cell projection</location>
        <location evidence="1">Cilium</location>
    </subcellularLocation>
</comment>
<dbReference type="GO" id="GO:0042073">
    <property type="term" value="P:intraciliary transport"/>
    <property type="evidence" value="ECO:0007669"/>
    <property type="project" value="TreeGrafter"/>
</dbReference>
<dbReference type="PANTHER" id="PTHR15722:SF2">
    <property type="entry name" value="INTRAFLAGELLAR TRANSPORT PROTEIN 172 HOMOLOG"/>
    <property type="match status" value="1"/>
</dbReference>
<dbReference type="Proteomes" id="UP001292094">
    <property type="component" value="Unassembled WGS sequence"/>
</dbReference>
<dbReference type="AlphaFoldDB" id="A0AAE1PBY1"/>
<dbReference type="EMBL" id="JAWZYT010002217">
    <property type="protein sequence ID" value="KAK4305879.1"/>
    <property type="molecule type" value="Genomic_DNA"/>
</dbReference>
<feature type="domain" description="IFT80/172/WDR35 TPR" evidence="6">
    <location>
        <begin position="61"/>
        <end position="111"/>
    </location>
</feature>
<dbReference type="Gene3D" id="1.25.40.470">
    <property type="match status" value="1"/>
</dbReference>
<keyword evidence="4" id="KW-0969">Cilium</keyword>
<evidence type="ECO:0000313" key="8">
    <source>
        <dbReference type="EMBL" id="KAK4305879.1"/>
    </source>
</evidence>
<dbReference type="GO" id="GO:0036064">
    <property type="term" value="C:ciliary basal body"/>
    <property type="evidence" value="ECO:0007669"/>
    <property type="project" value="TreeGrafter"/>
</dbReference>
<evidence type="ECO:0000256" key="4">
    <source>
        <dbReference type="ARBA" id="ARBA00023069"/>
    </source>
</evidence>
<dbReference type="Pfam" id="PF23387">
    <property type="entry name" value="TPR_IFT80_172"/>
    <property type="match status" value="1"/>
</dbReference>